<dbReference type="EMBL" id="WQKZ01000011">
    <property type="protein sequence ID" value="MVN79195.1"/>
    <property type="molecule type" value="Genomic_DNA"/>
</dbReference>
<dbReference type="RefSeq" id="WP_157569972.1">
    <property type="nucleotide sequence ID" value="NZ_WQKZ01000011.1"/>
</dbReference>
<proteinExistence type="predicted"/>
<dbReference type="Proteomes" id="UP000441336">
    <property type="component" value="Unassembled WGS sequence"/>
</dbReference>
<feature type="domain" description="DUF7674" evidence="1">
    <location>
        <begin position="19"/>
        <end position="114"/>
    </location>
</feature>
<gene>
    <name evidence="2" type="ORF">GO988_22925</name>
</gene>
<dbReference type="AlphaFoldDB" id="A0A7K1TLB9"/>
<name>A0A7K1TLB9_9BACT</name>
<evidence type="ECO:0000313" key="3">
    <source>
        <dbReference type="Proteomes" id="UP000441336"/>
    </source>
</evidence>
<dbReference type="Pfam" id="PF24722">
    <property type="entry name" value="DUF7674"/>
    <property type="match status" value="1"/>
</dbReference>
<keyword evidence="3" id="KW-1185">Reference proteome</keyword>
<comment type="caution">
    <text evidence="2">The sequence shown here is derived from an EMBL/GenBank/DDBJ whole genome shotgun (WGS) entry which is preliminary data.</text>
</comment>
<reference evidence="2 3" key="1">
    <citation type="submission" date="2019-12" db="EMBL/GenBank/DDBJ databases">
        <title>Hymenobacter sp. HMF4947 Genome sequencing and assembly.</title>
        <authorList>
            <person name="Kang H."/>
            <person name="Cha I."/>
            <person name="Kim H."/>
            <person name="Joh K."/>
        </authorList>
    </citation>
    <scope>NUCLEOTIDE SEQUENCE [LARGE SCALE GENOMIC DNA]</scope>
    <source>
        <strain evidence="2 3">HMF4947</strain>
    </source>
</reference>
<sequence length="131" mass="15137">MTSALVFQPDEYYPTISTKLLAAVPEFVTVFDVDDPADIYLVIGEFSRFLIASHTNPTLFQRCMDFINKSFELGGQETQDMLWVQVFESVDDHKEVLPQFASHLSPYIRTLFEAYQQACIETRNRFLKQGQ</sequence>
<organism evidence="2 3">
    <name type="scientific">Hymenobacter ginkgonis</name>
    <dbReference type="NCBI Taxonomy" id="2682976"/>
    <lineage>
        <taxon>Bacteria</taxon>
        <taxon>Pseudomonadati</taxon>
        <taxon>Bacteroidota</taxon>
        <taxon>Cytophagia</taxon>
        <taxon>Cytophagales</taxon>
        <taxon>Hymenobacteraceae</taxon>
        <taxon>Hymenobacter</taxon>
    </lineage>
</organism>
<protein>
    <recommendedName>
        <fullName evidence="1">DUF7674 domain-containing protein</fullName>
    </recommendedName>
</protein>
<dbReference type="InterPro" id="IPR056091">
    <property type="entry name" value="DUF7674"/>
</dbReference>
<accession>A0A7K1TLB9</accession>
<evidence type="ECO:0000313" key="2">
    <source>
        <dbReference type="EMBL" id="MVN79195.1"/>
    </source>
</evidence>
<evidence type="ECO:0000259" key="1">
    <source>
        <dbReference type="Pfam" id="PF24722"/>
    </source>
</evidence>